<feature type="region of interest" description="Disordered" evidence="1">
    <location>
        <begin position="132"/>
        <end position="161"/>
    </location>
</feature>
<feature type="compositionally biased region" description="Polar residues" evidence="1">
    <location>
        <begin position="152"/>
        <end position="161"/>
    </location>
</feature>
<feature type="signal peptide" evidence="2">
    <location>
        <begin position="1"/>
        <end position="21"/>
    </location>
</feature>
<dbReference type="Proteomes" id="UP001165063">
    <property type="component" value="Unassembled WGS sequence"/>
</dbReference>
<feature type="region of interest" description="Disordered" evidence="1">
    <location>
        <begin position="173"/>
        <end position="249"/>
    </location>
</feature>
<accession>A0A9W6YKP1</accession>
<name>A0A9W6YKP1_AMBMO</name>
<evidence type="ECO:0000256" key="2">
    <source>
        <dbReference type="SAM" id="SignalP"/>
    </source>
</evidence>
<proteinExistence type="predicted"/>
<dbReference type="Pfam" id="PF00660">
    <property type="entry name" value="SRP1_TIP1"/>
    <property type="match status" value="1"/>
</dbReference>
<reference evidence="3" key="1">
    <citation type="submission" date="2023-04" db="EMBL/GenBank/DDBJ databases">
        <title>Ambrosiozyma monospora NBRC 1965.</title>
        <authorList>
            <person name="Ichikawa N."/>
            <person name="Sato H."/>
            <person name="Tonouchi N."/>
        </authorList>
    </citation>
    <scope>NUCLEOTIDE SEQUENCE</scope>
    <source>
        <strain evidence="3">NBRC 1965</strain>
    </source>
</reference>
<feature type="chain" id="PRO_5040895274" evidence="2">
    <location>
        <begin position="22"/>
        <end position="275"/>
    </location>
</feature>
<evidence type="ECO:0000313" key="4">
    <source>
        <dbReference type="Proteomes" id="UP001165063"/>
    </source>
</evidence>
<evidence type="ECO:0000313" key="3">
    <source>
        <dbReference type="EMBL" id="GMG18981.1"/>
    </source>
</evidence>
<keyword evidence="4" id="KW-1185">Reference proteome</keyword>
<evidence type="ECO:0000256" key="1">
    <source>
        <dbReference type="SAM" id="MobiDB-lite"/>
    </source>
</evidence>
<feature type="compositionally biased region" description="Low complexity" evidence="1">
    <location>
        <begin position="182"/>
        <end position="247"/>
    </location>
</feature>
<keyword evidence="2" id="KW-0732">Signal</keyword>
<gene>
    <name evidence="3" type="ORF">Amon01_000012200</name>
</gene>
<comment type="caution">
    <text evidence="3">The sequence shown here is derived from an EMBL/GenBank/DDBJ whole genome shotgun (WGS) entry which is preliminary data.</text>
</comment>
<protein>
    <submittedName>
        <fullName evidence="3">Unnamed protein product</fullName>
    </submittedName>
</protein>
<dbReference type="AlphaFoldDB" id="A0A9W6YKP1"/>
<dbReference type="InterPro" id="IPR000992">
    <property type="entry name" value="SRP1_TIP1"/>
</dbReference>
<organism evidence="3 4">
    <name type="scientific">Ambrosiozyma monospora</name>
    <name type="common">Yeast</name>
    <name type="synonym">Endomycopsis monosporus</name>
    <dbReference type="NCBI Taxonomy" id="43982"/>
    <lineage>
        <taxon>Eukaryota</taxon>
        <taxon>Fungi</taxon>
        <taxon>Dikarya</taxon>
        <taxon>Ascomycota</taxon>
        <taxon>Saccharomycotina</taxon>
        <taxon>Pichiomycetes</taxon>
        <taxon>Pichiales</taxon>
        <taxon>Pichiaceae</taxon>
        <taxon>Ambrosiozyma</taxon>
    </lineage>
</organism>
<sequence>MQFSSVQTLFILATIMKQVSAQDIVNALIEDMGMAENQNDYYNYALTADDSDLQPFLDLYSKGFEEADMSSRYDMLTEAGMSSELSSFATHLPWYSSRIVPLLTATGDDYDEDDYDSYDDYDDYDDYDYTGTGSYLDPTGFESEYQTDDFKSGSSNARSSDIASKTTSFASSVARNTESHEVGSSVTSSGAGSSVKSSGAGSSVKSSGAGSSGKSSEAGSSIADSSKSSDSNSQSSKSSEASSANNAMGGFAHNSDILGGLSIGVSAVMLGLALL</sequence>
<dbReference type="EMBL" id="BSXU01000040">
    <property type="protein sequence ID" value="GMG18981.1"/>
    <property type="molecule type" value="Genomic_DNA"/>
</dbReference>
<dbReference type="OrthoDB" id="4069694at2759"/>